<protein>
    <submittedName>
        <fullName evidence="3">Anti-sigma regulatory factor (Ser/Thr protein kinase)</fullName>
    </submittedName>
</protein>
<evidence type="ECO:0000256" key="1">
    <source>
        <dbReference type="ARBA" id="ARBA00022527"/>
    </source>
</evidence>
<dbReference type="Pfam" id="PF13581">
    <property type="entry name" value="HATPase_c_2"/>
    <property type="match status" value="1"/>
</dbReference>
<keyword evidence="4" id="KW-1185">Reference proteome</keyword>
<keyword evidence="1" id="KW-0723">Serine/threonine-protein kinase</keyword>
<dbReference type="Proteomes" id="UP000316628">
    <property type="component" value="Unassembled WGS sequence"/>
</dbReference>
<dbReference type="OrthoDB" id="3478628at2"/>
<dbReference type="EMBL" id="VFPP01000001">
    <property type="protein sequence ID" value="TQM78359.1"/>
    <property type="molecule type" value="Genomic_DNA"/>
</dbReference>
<keyword evidence="1" id="KW-0418">Kinase</keyword>
<keyword evidence="1" id="KW-0808">Transferase</keyword>
<evidence type="ECO:0000313" key="4">
    <source>
        <dbReference type="Proteomes" id="UP000316628"/>
    </source>
</evidence>
<sequence>MTQSDHALAARISVDLNTSVPPLAQIRQWLATILADLAEDVLQDLMLVCTELVSNAYDHAGAPRRLRVHRARDRDSLRIEVDDGSPDRLPVAGASRLGSFRGRGLIMVDTLSRRQWGTHLSDGGKTVWAELPLS</sequence>
<dbReference type="AlphaFoldDB" id="A0A543J6A0"/>
<evidence type="ECO:0000259" key="2">
    <source>
        <dbReference type="Pfam" id="PF13581"/>
    </source>
</evidence>
<accession>A0A543J6A0</accession>
<comment type="caution">
    <text evidence="3">The sequence shown here is derived from an EMBL/GenBank/DDBJ whole genome shotgun (WGS) entry which is preliminary data.</text>
</comment>
<dbReference type="InterPro" id="IPR050267">
    <property type="entry name" value="Anti-sigma-factor_SerPK"/>
</dbReference>
<dbReference type="PANTHER" id="PTHR35526:SF3">
    <property type="entry name" value="ANTI-SIGMA-F FACTOR RSBW"/>
    <property type="match status" value="1"/>
</dbReference>
<name>A0A543J6A0_9PSEU</name>
<dbReference type="CDD" id="cd16936">
    <property type="entry name" value="HATPase_RsbW-like"/>
    <property type="match status" value="1"/>
</dbReference>
<dbReference type="RefSeq" id="WP_141975112.1">
    <property type="nucleotide sequence ID" value="NZ_VFPP01000001.1"/>
</dbReference>
<proteinExistence type="predicted"/>
<dbReference type="GO" id="GO:0004674">
    <property type="term" value="F:protein serine/threonine kinase activity"/>
    <property type="evidence" value="ECO:0007669"/>
    <property type="project" value="UniProtKB-KW"/>
</dbReference>
<evidence type="ECO:0000313" key="3">
    <source>
        <dbReference type="EMBL" id="TQM78359.1"/>
    </source>
</evidence>
<gene>
    <name evidence="3" type="ORF">FHX81_0625</name>
</gene>
<dbReference type="InterPro" id="IPR036890">
    <property type="entry name" value="HATPase_C_sf"/>
</dbReference>
<dbReference type="InterPro" id="IPR003594">
    <property type="entry name" value="HATPase_dom"/>
</dbReference>
<organism evidence="3 4">
    <name type="scientific">Saccharothrix saharensis</name>
    <dbReference type="NCBI Taxonomy" id="571190"/>
    <lineage>
        <taxon>Bacteria</taxon>
        <taxon>Bacillati</taxon>
        <taxon>Actinomycetota</taxon>
        <taxon>Actinomycetes</taxon>
        <taxon>Pseudonocardiales</taxon>
        <taxon>Pseudonocardiaceae</taxon>
        <taxon>Saccharothrix</taxon>
    </lineage>
</organism>
<dbReference type="SUPFAM" id="SSF55874">
    <property type="entry name" value="ATPase domain of HSP90 chaperone/DNA topoisomerase II/histidine kinase"/>
    <property type="match status" value="1"/>
</dbReference>
<dbReference type="Gene3D" id="3.30.565.10">
    <property type="entry name" value="Histidine kinase-like ATPase, C-terminal domain"/>
    <property type="match status" value="1"/>
</dbReference>
<reference evidence="3 4" key="1">
    <citation type="submission" date="2019-06" db="EMBL/GenBank/DDBJ databases">
        <title>Sequencing the genomes of 1000 actinobacteria strains.</title>
        <authorList>
            <person name="Klenk H.-P."/>
        </authorList>
    </citation>
    <scope>NUCLEOTIDE SEQUENCE [LARGE SCALE GENOMIC DNA]</scope>
    <source>
        <strain evidence="3 4">DSM 45456</strain>
    </source>
</reference>
<dbReference type="PANTHER" id="PTHR35526">
    <property type="entry name" value="ANTI-SIGMA-F FACTOR RSBW-RELATED"/>
    <property type="match status" value="1"/>
</dbReference>
<feature type="domain" description="Histidine kinase/HSP90-like ATPase" evidence="2">
    <location>
        <begin position="23"/>
        <end position="129"/>
    </location>
</feature>